<dbReference type="InterPro" id="IPR016796">
    <property type="entry name" value="UCP021774"/>
</dbReference>
<dbReference type="Gene3D" id="3.30.310.70">
    <property type="entry name" value="TT1751-like domain"/>
    <property type="match status" value="1"/>
</dbReference>
<name>A0ABP8XWS2_9MICO</name>
<keyword evidence="3" id="KW-1185">Reference proteome</keyword>
<organism evidence="2 3">
    <name type="scientific">Pedococcus ginsenosidimutans</name>
    <dbReference type="NCBI Taxonomy" id="490570"/>
    <lineage>
        <taxon>Bacteria</taxon>
        <taxon>Bacillati</taxon>
        <taxon>Actinomycetota</taxon>
        <taxon>Actinomycetes</taxon>
        <taxon>Micrococcales</taxon>
        <taxon>Intrasporangiaceae</taxon>
        <taxon>Pedococcus</taxon>
    </lineage>
</organism>
<dbReference type="InterPro" id="IPR005180">
    <property type="entry name" value="DUF302"/>
</dbReference>
<comment type="caution">
    <text evidence="2">The sequence shown here is derived from an EMBL/GenBank/DDBJ whole genome shotgun (WGS) entry which is preliminary data.</text>
</comment>
<reference evidence="3" key="1">
    <citation type="journal article" date="2019" name="Int. J. Syst. Evol. Microbiol.">
        <title>The Global Catalogue of Microorganisms (GCM) 10K type strain sequencing project: providing services to taxonomists for standard genome sequencing and annotation.</title>
        <authorList>
            <consortium name="The Broad Institute Genomics Platform"/>
            <consortium name="The Broad Institute Genome Sequencing Center for Infectious Disease"/>
            <person name="Wu L."/>
            <person name="Ma J."/>
        </authorList>
    </citation>
    <scope>NUCLEOTIDE SEQUENCE [LARGE SCALE GENOMIC DNA]</scope>
    <source>
        <strain evidence="3">JCM 18961</strain>
    </source>
</reference>
<dbReference type="Pfam" id="PF03625">
    <property type="entry name" value="DUF302"/>
    <property type="match status" value="1"/>
</dbReference>
<dbReference type="PIRSF" id="PIRSF021774">
    <property type="entry name" value="UCP021774"/>
    <property type="match status" value="1"/>
</dbReference>
<accession>A0ABP8XWS2</accession>
<dbReference type="EMBL" id="BAABLO010000004">
    <property type="protein sequence ID" value="GAA4715257.1"/>
    <property type="molecule type" value="Genomic_DNA"/>
</dbReference>
<evidence type="ECO:0000313" key="3">
    <source>
        <dbReference type="Proteomes" id="UP001500556"/>
    </source>
</evidence>
<dbReference type="SUPFAM" id="SSF103247">
    <property type="entry name" value="TT1751-like"/>
    <property type="match status" value="1"/>
</dbReference>
<sequence length="140" mass="14540">MQAASTEEHDMGYALTVTVERPFVPTLEAVRAALGEQGFGVLTEIDLAATLKAKIGADIPPQVILGACRPPLAHAALLAEPSIGLLLPCNVVVRAVDDTTTLVEAMDPEVMVALTRNDGLVEVAQDAGRRLSAALASLTA</sequence>
<dbReference type="Proteomes" id="UP001500556">
    <property type="component" value="Unassembled WGS sequence"/>
</dbReference>
<dbReference type="PANTHER" id="PTHR38342:SF1">
    <property type="entry name" value="SLR5037 PROTEIN"/>
    <property type="match status" value="1"/>
</dbReference>
<evidence type="ECO:0000259" key="1">
    <source>
        <dbReference type="Pfam" id="PF03625"/>
    </source>
</evidence>
<dbReference type="InterPro" id="IPR035923">
    <property type="entry name" value="TT1751-like_sf"/>
</dbReference>
<dbReference type="PANTHER" id="PTHR38342">
    <property type="entry name" value="SLR5037 PROTEIN"/>
    <property type="match status" value="1"/>
</dbReference>
<dbReference type="RefSeq" id="WP_345501555.1">
    <property type="nucleotide sequence ID" value="NZ_BAABLO010000004.1"/>
</dbReference>
<feature type="domain" description="DUF302" evidence="1">
    <location>
        <begin position="45"/>
        <end position="108"/>
    </location>
</feature>
<protein>
    <submittedName>
        <fullName evidence="2">DUF302 domain-containing protein</fullName>
    </submittedName>
</protein>
<dbReference type="CDD" id="cd14797">
    <property type="entry name" value="DUF302"/>
    <property type="match status" value="1"/>
</dbReference>
<proteinExistence type="predicted"/>
<evidence type="ECO:0000313" key="2">
    <source>
        <dbReference type="EMBL" id="GAA4715257.1"/>
    </source>
</evidence>
<gene>
    <name evidence="2" type="ORF">GCM10025782_09740</name>
</gene>